<keyword evidence="1" id="KW-0805">Transcription regulation</keyword>
<keyword evidence="3" id="KW-0804">Transcription</keyword>
<dbReference type="Proteomes" id="UP001205185">
    <property type="component" value="Unassembled WGS sequence"/>
</dbReference>
<dbReference type="PRINTS" id="PR00455">
    <property type="entry name" value="HTHTETR"/>
</dbReference>
<dbReference type="InterPro" id="IPR001647">
    <property type="entry name" value="HTH_TetR"/>
</dbReference>
<comment type="caution">
    <text evidence="6">The sequence shown here is derived from an EMBL/GenBank/DDBJ whole genome shotgun (WGS) entry which is preliminary data.</text>
</comment>
<dbReference type="Gene3D" id="1.10.357.10">
    <property type="entry name" value="Tetracycline Repressor, domain 2"/>
    <property type="match status" value="1"/>
</dbReference>
<evidence type="ECO:0000256" key="4">
    <source>
        <dbReference type="PROSITE-ProRule" id="PRU00335"/>
    </source>
</evidence>
<gene>
    <name evidence="6" type="ORF">LV75_006037</name>
</gene>
<protein>
    <submittedName>
        <fullName evidence="6">Transcriptional regulator, TetR family</fullName>
    </submittedName>
</protein>
<dbReference type="EMBL" id="JAMTCO010000017">
    <property type="protein sequence ID" value="MCP2273507.1"/>
    <property type="molecule type" value="Genomic_DNA"/>
</dbReference>
<dbReference type="Pfam" id="PF16925">
    <property type="entry name" value="TetR_C_13"/>
    <property type="match status" value="1"/>
</dbReference>
<feature type="DNA-binding region" description="H-T-H motif" evidence="4">
    <location>
        <begin position="32"/>
        <end position="51"/>
    </location>
</feature>
<accession>A0ABT1ILH1</accession>
<dbReference type="InterPro" id="IPR009057">
    <property type="entry name" value="Homeodomain-like_sf"/>
</dbReference>
<reference evidence="6 7" key="1">
    <citation type="submission" date="2022-06" db="EMBL/GenBank/DDBJ databases">
        <title>Genomic Encyclopedia of Archaeal and Bacterial Type Strains, Phase II (KMG-II): from individual species to whole genera.</title>
        <authorList>
            <person name="Goeker M."/>
        </authorList>
    </citation>
    <scope>NUCLEOTIDE SEQUENCE [LARGE SCALE GENOMIC DNA]</scope>
    <source>
        <strain evidence="6 7">DSM 44255</strain>
    </source>
</reference>
<evidence type="ECO:0000256" key="2">
    <source>
        <dbReference type="ARBA" id="ARBA00023125"/>
    </source>
</evidence>
<organism evidence="6 7">
    <name type="scientific">Actinokineospora diospyrosa</name>
    <dbReference type="NCBI Taxonomy" id="103728"/>
    <lineage>
        <taxon>Bacteria</taxon>
        <taxon>Bacillati</taxon>
        <taxon>Actinomycetota</taxon>
        <taxon>Actinomycetes</taxon>
        <taxon>Pseudonocardiales</taxon>
        <taxon>Pseudonocardiaceae</taxon>
        <taxon>Actinokineospora</taxon>
    </lineage>
</organism>
<dbReference type="SUPFAM" id="SSF48498">
    <property type="entry name" value="Tetracyclin repressor-like, C-terminal domain"/>
    <property type="match status" value="1"/>
</dbReference>
<evidence type="ECO:0000313" key="6">
    <source>
        <dbReference type="EMBL" id="MCP2273507.1"/>
    </source>
</evidence>
<dbReference type="RefSeq" id="WP_253890709.1">
    <property type="nucleotide sequence ID" value="NZ_BAAAVB010000004.1"/>
</dbReference>
<feature type="domain" description="HTH tetR-type" evidence="5">
    <location>
        <begin position="9"/>
        <end position="69"/>
    </location>
</feature>
<proteinExistence type="predicted"/>
<dbReference type="InterPro" id="IPR036271">
    <property type="entry name" value="Tet_transcr_reg_TetR-rel_C_sf"/>
</dbReference>
<dbReference type="PANTHER" id="PTHR47506:SF1">
    <property type="entry name" value="HTH-TYPE TRANSCRIPTIONAL REGULATOR YJDC"/>
    <property type="match status" value="1"/>
</dbReference>
<dbReference type="Gene3D" id="1.10.10.60">
    <property type="entry name" value="Homeodomain-like"/>
    <property type="match status" value="1"/>
</dbReference>
<sequence length="196" mass="21440">MPGPGRPRGFDRDRALTAAMRLFWERGYEGAAISELTAAMGIGTRSLYTAFGSKEQLFREAVALYESSGDGTEFYELPTGRASVERMLRSRAATYADPNTPAGCMVVLAATNVSADNERVRAMLRAIRVQDRHALITRLERARTDGEIAADPVPVADFFLSVLYGMSVLARDGASVADLTRVVDTAMTSWDPLTRR</sequence>
<dbReference type="PANTHER" id="PTHR47506">
    <property type="entry name" value="TRANSCRIPTIONAL REGULATORY PROTEIN"/>
    <property type="match status" value="1"/>
</dbReference>
<evidence type="ECO:0000259" key="5">
    <source>
        <dbReference type="PROSITE" id="PS50977"/>
    </source>
</evidence>
<keyword evidence="2 4" id="KW-0238">DNA-binding</keyword>
<dbReference type="SUPFAM" id="SSF46689">
    <property type="entry name" value="Homeodomain-like"/>
    <property type="match status" value="1"/>
</dbReference>
<keyword evidence="7" id="KW-1185">Reference proteome</keyword>
<dbReference type="PROSITE" id="PS50977">
    <property type="entry name" value="HTH_TETR_2"/>
    <property type="match status" value="1"/>
</dbReference>
<evidence type="ECO:0000313" key="7">
    <source>
        <dbReference type="Proteomes" id="UP001205185"/>
    </source>
</evidence>
<dbReference type="Pfam" id="PF00440">
    <property type="entry name" value="TetR_N"/>
    <property type="match status" value="1"/>
</dbReference>
<evidence type="ECO:0000256" key="1">
    <source>
        <dbReference type="ARBA" id="ARBA00023015"/>
    </source>
</evidence>
<name>A0ABT1ILH1_9PSEU</name>
<evidence type="ECO:0000256" key="3">
    <source>
        <dbReference type="ARBA" id="ARBA00023163"/>
    </source>
</evidence>
<dbReference type="InterPro" id="IPR011075">
    <property type="entry name" value="TetR_C"/>
</dbReference>